<dbReference type="PANTHER" id="PTHR19850">
    <property type="entry name" value="GUANINE NUCLEOTIDE-BINDING PROTEIN BETA G PROTEIN BETA"/>
    <property type="match status" value="1"/>
</dbReference>
<organism evidence="7 8">
    <name type="scientific">Orchesella dallaii</name>
    <dbReference type="NCBI Taxonomy" id="48710"/>
    <lineage>
        <taxon>Eukaryota</taxon>
        <taxon>Metazoa</taxon>
        <taxon>Ecdysozoa</taxon>
        <taxon>Arthropoda</taxon>
        <taxon>Hexapoda</taxon>
        <taxon>Collembola</taxon>
        <taxon>Entomobryomorpha</taxon>
        <taxon>Entomobryoidea</taxon>
        <taxon>Orchesellidae</taxon>
        <taxon>Orchesellinae</taxon>
        <taxon>Orchesella</taxon>
    </lineage>
</organism>
<dbReference type="PROSITE" id="PS50294">
    <property type="entry name" value="WD_REPEATS_REGION"/>
    <property type="match status" value="4"/>
</dbReference>
<comment type="caution">
    <text evidence="7">The sequence shown here is derived from an EMBL/GenBank/DDBJ whole genome shotgun (WGS) entry which is preliminary data.</text>
</comment>
<evidence type="ECO:0000256" key="4">
    <source>
        <dbReference type="ARBA" id="ARBA00023224"/>
    </source>
</evidence>
<dbReference type="InterPro" id="IPR020472">
    <property type="entry name" value="WD40_PAC1"/>
</dbReference>
<evidence type="ECO:0000256" key="3">
    <source>
        <dbReference type="ARBA" id="ARBA00022737"/>
    </source>
</evidence>
<feature type="coiled-coil region" evidence="6">
    <location>
        <begin position="9"/>
        <end position="36"/>
    </location>
</feature>
<dbReference type="InterPro" id="IPR036322">
    <property type="entry name" value="WD40_repeat_dom_sf"/>
</dbReference>
<gene>
    <name evidence="7" type="ORF">ODALV1_LOCUS4588</name>
</gene>
<dbReference type="InterPro" id="IPR016346">
    <property type="entry name" value="G-protein_beta_1-5"/>
</dbReference>
<dbReference type="InterPro" id="IPR015943">
    <property type="entry name" value="WD40/YVTN_repeat-like_dom_sf"/>
</dbReference>
<keyword evidence="8" id="KW-1185">Reference proteome</keyword>
<evidence type="ECO:0000313" key="7">
    <source>
        <dbReference type="EMBL" id="CAL8080250.1"/>
    </source>
</evidence>
<dbReference type="PROSITE" id="PS00678">
    <property type="entry name" value="WD_REPEATS_1"/>
    <property type="match status" value="1"/>
</dbReference>
<evidence type="ECO:0008006" key="9">
    <source>
        <dbReference type="Google" id="ProtNLM"/>
    </source>
</evidence>
<protein>
    <recommendedName>
        <fullName evidence="9">Guanine nucleotide-binding protein subunit beta-2</fullName>
    </recommendedName>
</protein>
<keyword evidence="3" id="KW-0677">Repeat</keyword>
<feature type="repeat" description="WD" evidence="5">
    <location>
        <begin position="231"/>
        <end position="272"/>
    </location>
</feature>
<reference evidence="7 8" key="1">
    <citation type="submission" date="2024-08" db="EMBL/GenBank/DDBJ databases">
        <authorList>
            <person name="Cucini C."/>
            <person name="Frati F."/>
        </authorList>
    </citation>
    <scope>NUCLEOTIDE SEQUENCE [LARGE SCALE GENOMIC DNA]</scope>
</reference>
<feature type="repeat" description="WD" evidence="5">
    <location>
        <begin position="146"/>
        <end position="186"/>
    </location>
</feature>
<dbReference type="CDD" id="cd00200">
    <property type="entry name" value="WD40"/>
    <property type="match status" value="1"/>
</dbReference>
<proteinExistence type="inferred from homology"/>
<dbReference type="PRINTS" id="PR00319">
    <property type="entry name" value="GPROTEINB"/>
</dbReference>
<evidence type="ECO:0000256" key="6">
    <source>
        <dbReference type="SAM" id="Coils"/>
    </source>
</evidence>
<feature type="repeat" description="WD" evidence="5">
    <location>
        <begin position="56"/>
        <end position="97"/>
    </location>
</feature>
<dbReference type="PROSITE" id="PS50082">
    <property type="entry name" value="WD_REPEATS_2"/>
    <property type="match status" value="5"/>
</dbReference>
<dbReference type="SUPFAM" id="SSF50978">
    <property type="entry name" value="WD40 repeat-like"/>
    <property type="match status" value="1"/>
</dbReference>
<dbReference type="InterPro" id="IPR001680">
    <property type="entry name" value="WD40_rpt"/>
</dbReference>
<dbReference type="Proteomes" id="UP001642540">
    <property type="component" value="Unassembled WGS sequence"/>
</dbReference>
<dbReference type="PRINTS" id="PR00320">
    <property type="entry name" value="GPROTEINBRPT"/>
</dbReference>
<dbReference type="InterPro" id="IPR001632">
    <property type="entry name" value="WD40_G-protein_beta-like"/>
</dbReference>
<keyword evidence="2 5" id="KW-0853">WD repeat</keyword>
<dbReference type="EMBL" id="CAXLJM020000014">
    <property type="protein sequence ID" value="CAL8080250.1"/>
    <property type="molecule type" value="Genomic_DNA"/>
</dbReference>
<name>A0ABP1PWE3_9HEXA</name>
<evidence type="ECO:0000313" key="8">
    <source>
        <dbReference type="Proteomes" id="UP001642540"/>
    </source>
</evidence>
<dbReference type="SMART" id="SM00320">
    <property type="entry name" value="WD40"/>
    <property type="match status" value="7"/>
</dbReference>
<accession>A0ABP1PWE3</accession>
<dbReference type="Gene3D" id="2.130.10.10">
    <property type="entry name" value="YVTN repeat-like/Quinoprotein amine dehydrogenase"/>
    <property type="match status" value="1"/>
</dbReference>
<dbReference type="PIRSF" id="PIRSF002394">
    <property type="entry name" value="GN-bd_beta"/>
    <property type="match status" value="1"/>
</dbReference>
<keyword evidence="4" id="KW-0807">Transducer</keyword>
<keyword evidence="6" id="KW-0175">Coiled coil</keyword>
<dbReference type="InterPro" id="IPR019775">
    <property type="entry name" value="WD40_repeat_CS"/>
</dbReference>
<comment type="similarity">
    <text evidence="1">Belongs to the WD repeat G protein beta family.</text>
</comment>
<feature type="repeat" description="WD" evidence="5">
    <location>
        <begin position="326"/>
        <end position="359"/>
    </location>
</feature>
<evidence type="ECO:0000256" key="1">
    <source>
        <dbReference type="ARBA" id="ARBA00009768"/>
    </source>
</evidence>
<sequence>MGPKEDPAVTGLKKEIESLKQTLKAAQEAAADSTLENVCSGLNEVPRLRLQTKRMLKGHIHKVNSVHFAGDSRHLVSGSLDGKLIIWDTWTGNKVQIIPLRSSWVMTTAFSQSGNFVASGGMDNMATVYDLNNRDSSGVAKITRELAGYDGFLSCCRFVSDQKLVTGSGDMKICLWDLSNGKRIGEWFGHAGDVVSMSLKPDDSENVFVTGSVDQSAKLWDLREKAAVQTFWGHSADVNSVCFHPSSLAFCSASEDKTARLFDLRSDQQVSQYVNPGGGGGGSVENSTGGFTSSGLSKSGRYLFAGCDDSNIHMWDTLKGIHTGTLGGHENRVTSISVADNGIALASCSWDQNIRVWVC</sequence>
<evidence type="ECO:0000256" key="2">
    <source>
        <dbReference type="ARBA" id="ARBA00022574"/>
    </source>
</evidence>
<dbReference type="Pfam" id="PF25391">
    <property type="entry name" value="WD40_Gbeta"/>
    <property type="match status" value="1"/>
</dbReference>
<feature type="repeat" description="WD" evidence="5">
    <location>
        <begin position="187"/>
        <end position="230"/>
    </location>
</feature>
<evidence type="ECO:0000256" key="5">
    <source>
        <dbReference type="PROSITE-ProRule" id="PRU00221"/>
    </source>
</evidence>